<dbReference type="PANTHER" id="PTHR24416:SF600">
    <property type="entry name" value="PDGF- AND VEGF-RECEPTOR RELATED, ISOFORM J"/>
    <property type="match status" value="1"/>
</dbReference>
<dbReference type="GO" id="GO:0007169">
    <property type="term" value="P:cell surface receptor protein tyrosine kinase signaling pathway"/>
    <property type="evidence" value="ECO:0000318"/>
    <property type="project" value="GO_Central"/>
</dbReference>
<dbReference type="GO" id="GO:0005886">
    <property type="term" value="C:plasma membrane"/>
    <property type="evidence" value="ECO:0000318"/>
    <property type="project" value="GO_Central"/>
</dbReference>
<dbReference type="GeneID" id="5894031"/>
<dbReference type="eggNOG" id="KOG3316">
    <property type="taxonomic scope" value="Eukaryota"/>
</dbReference>
<name>A9V7V7_MONBE</name>
<dbReference type="SUPFAM" id="SSF111126">
    <property type="entry name" value="Ligand-binding domain in the NO signalling and Golgi transport"/>
    <property type="match status" value="1"/>
</dbReference>
<dbReference type="InterPro" id="IPR006020">
    <property type="entry name" value="PTB/PI_dom"/>
</dbReference>
<dbReference type="OMA" id="GLIYCHV"/>
<evidence type="ECO:0000256" key="1">
    <source>
        <dbReference type="ARBA" id="ARBA00004167"/>
    </source>
</evidence>
<keyword evidence="4" id="KW-0067">ATP-binding</keyword>
<dbReference type="SUPFAM" id="SSF50729">
    <property type="entry name" value="PH domain-like"/>
    <property type="match status" value="2"/>
</dbReference>
<sequence length="857" mass="95309">MASISALKTVASTSFDLLFAEFVRHAKAKHSESVCTPGALAKPRPQMPTLVQQMYWGNSSTFCCPAHSSQASAAQAWLEKLGYRVGLMLYEVHSGINTRYRQQLDILRSICKDIWPKIYGKALTNLRTNHHGTYSFRDEAFEPLRKLVVDKATPEDIQLMSDNIVTFFWFFFFEFFSAPFLTCSLSLSLALSLWRARSLSLSLSLDAFTSGDVGLQEIQSAVQEQALGSFQLSYLGSVPVAAARLTPTMLDMFGKQVIGTAAPRLKQLKRKPETVHVVVSSTGVRTVNNQTTEVLSEDQWSKVIFASADAKDKKRFGYLAFYSKLGLIYCHVYSAKEPICAAVVDRIMHFVRSKPTDPVVEQDRHQKATGATLGIYEMHALAIAVPAQDGEMPAAMLAGLEESMADMKKKKQKPADSDAIVMVVSSEGIRALAAAKLICSIVDAVSREVSRSIFITNIKYVNEIFVRKDNYFGVLYTGKQRQGLMYGIFYSPQKEAAKVCDTIKQAFAVAKEDVAARQGNPFMPMGSITEQVQGPLAAVQIPRGQLTAIRPLGAGQFGEVYLARQTLDDGTEALRAIKMLRGVASAEDRKEFLHEAELMASLKSDMLNGLAGVCAAQPPWLMVLEFCQDGDLLSHLESMRTRRRTMLLSEQLRAGADLAKGLQYLASQRLVHLDVAARNCLLHHNGLKLADFGTTRRYDEGKRYHRLRVAMKLSIRWLAPEAMGPPPKLLGEWSDVWAWGVVMHELFSYGRRPYRRLPIKAVPQAVLNGERLAKDDACPDDVYDLMSRCWIRKVRERPSFANIVEELDAIQGTLQETPRSYARMLDDAAGSSELSVADLAIQQQSLLEDYVIPEGLS</sequence>
<dbReference type="KEGG" id="mbr:MONBRDRAFT_33842"/>
<accession>A9V7V7</accession>
<dbReference type="PROSITE" id="PS00109">
    <property type="entry name" value="PROTEIN_KINASE_TYR"/>
    <property type="match status" value="1"/>
</dbReference>
<evidence type="ECO:0000256" key="5">
    <source>
        <dbReference type="SAM" id="Phobius"/>
    </source>
</evidence>
<feature type="domain" description="PID" evidence="6">
    <location>
        <begin position="229"/>
        <end position="342"/>
    </location>
</feature>
<dbReference type="GO" id="GO:0005524">
    <property type="term" value="F:ATP binding"/>
    <property type="evidence" value="ECO:0007669"/>
    <property type="project" value="UniProtKB-UniRule"/>
</dbReference>
<evidence type="ECO:0000256" key="4">
    <source>
        <dbReference type="PROSITE-ProRule" id="PRU10141"/>
    </source>
</evidence>
<dbReference type="GO" id="GO:0043235">
    <property type="term" value="C:receptor complex"/>
    <property type="evidence" value="ECO:0000318"/>
    <property type="project" value="GO_Central"/>
</dbReference>
<evidence type="ECO:0000256" key="3">
    <source>
        <dbReference type="ARBA" id="ARBA00051243"/>
    </source>
</evidence>
<dbReference type="Proteomes" id="UP000001357">
    <property type="component" value="Unassembled WGS sequence"/>
</dbReference>
<evidence type="ECO:0000256" key="2">
    <source>
        <dbReference type="ARBA" id="ARBA00006218"/>
    </source>
</evidence>
<dbReference type="PROSITE" id="PS00107">
    <property type="entry name" value="PROTEIN_KINASE_ATP"/>
    <property type="match status" value="1"/>
</dbReference>
<organism evidence="8 9">
    <name type="scientific">Monosiga brevicollis</name>
    <name type="common">Choanoflagellate</name>
    <dbReference type="NCBI Taxonomy" id="81824"/>
    <lineage>
        <taxon>Eukaryota</taxon>
        <taxon>Choanoflagellata</taxon>
        <taxon>Craspedida</taxon>
        <taxon>Salpingoecidae</taxon>
        <taxon>Monosiga</taxon>
    </lineage>
</organism>
<dbReference type="Pfam" id="PF04051">
    <property type="entry name" value="TRAPP"/>
    <property type="match status" value="1"/>
</dbReference>
<dbReference type="GO" id="GO:0004714">
    <property type="term" value="F:transmembrane receptor protein tyrosine kinase activity"/>
    <property type="evidence" value="ECO:0000318"/>
    <property type="project" value="GO_Central"/>
</dbReference>
<evidence type="ECO:0000313" key="9">
    <source>
        <dbReference type="Proteomes" id="UP000001357"/>
    </source>
</evidence>
<dbReference type="InterPro" id="IPR000719">
    <property type="entry name" value="Prot_kinase_dom"/>
</dbReference>
<dbReference type="InterPro" id="IPR011993">
    <property type="entry name" value="PH-like_dom_sf"/>
</dbReference>
<dbReference type="Gene3D" id="1.10.510.10">
    <property type="entry name" value="Transferase(Phosphotransferase) domain 1"/>
    <property type="match status" value="1"/>
</dbReference>
<dbReference type="InterPro" id="IPR001245">
    <property type="entry name" value="Ser-Thr/Tyr_kinase_cat_dom"/>
</dbReference>
<dbReference type="InterPro" id="IPR007194">
    <property type="entry name" value="TRAPP_component"/>
</dbReference>
<dbReference type="InterPro" id="IPR017441">
    <property type="entry name" value="Protein_kinase_ATP_BS"/>
</dbReference>
<keyword evidence="4" id="KW-0547">Nucleotide-binding</keyword>
<dbReference type="Gene3D" id="2.30.29.30">
    <property type="entry name" value="Pleckstrin-homology domain (PH domain)/Phosphotyrosine-binding domain (PTB)"/>
    <property type="match status" value="2"/>
</dbReference>
<dbReference type="Pfam" id="PF07714">
    <property type="entry name" value="PK_Tyr_Ser-Thr"/>
    <property type="match status" value="1"/>
</dbReference>
<dbReference type="AlphaFoldDB" id="A9V7V7"/>
<keyword evidence="5" id="KW-1133">Transmembrane helix</keyword>
<proteinExistence type="inferred from homology"/>
<evidence type="ECO:0000259" key="6">
    <source>
        <dbReference type="PROSITE" id="PS01179"/>
    </source>
</evidence>
<dbReference type="RefSeq" id="XP_001748833.1">
    <property type="nucleotide sequence ID" value="XM_001748781.1"/>
</dbReference>
<dbReference type="InterPro" id="IPR008266">
    <property type="entry name" value="Tyr_kinase_AS"/>
</dbReference>
<gene>
    <name evidence="8" type="ORF">MONBRDRAFT_33842</name>
</gene>
<dbReference type="Pfam" id="PF00640">
    <property type="entry name" value="PID"/>
    <property type="match status" value="1"/>
</dbReference>
<dbReference type="Gene3D" id="3.30.1380.20">
    <property type="entry name" value="Trafficking protein particle complex subunit 3"/>
    <property type="match status" value="1"/>
</dbReference>
<feature type="domain" description="Protein kinase" evidence="7">
    <location>
        <begin position="546"/>
        <end position="814"/>
    </location>
</feature>
<dbReference type="InterPro" id="IPR024096">
    <property type="entry name" value="NO_sig/Golgi_transp_ligand-bd"/>
</dbReference>
<keyword evidence="5" id="KW-0472">Membrane</keyword>
<dbReference type="PRINTS" id="PR00109">
    <property type="entry name" value="TYRKINASE"/>
</dbReference>
<dbReference type="PROSITE" id="PS01179">
    <property type="entry name" value="PID"/>
    <property type="match status" value="1"/>
</dbReference>
<feature type="binding site" evidence="4">
    <location>
        <position position="578"/>
    </location>
    <ligand>
        <name>ATP</name>
        <dbReference type="ChEBI" id="CHEBI:30616"/>
    </ligand>
</feature>
<comment type="catalytic activity">
    <reaction evidence="3">
        <text>L-tyrosyl-[protein] + ATP = O-phospho-L-tyrosyl-[protein] + ADP + H(+)</text>
        <dbReference type="Rhea" id="RHEA:10596"/>
        <dbReference type="Rhea" id="RHEA-COMP:10136"/>
        <dbReference type="Rhea" id="RHEA-COMP:20101"/>
        <dbReference type="ChEBI" id="CHEBI:15378"/>
        <dbReference type="ChEBI" id="CHEBI:30616"/>
        <dbReference type="ChEBI" id="CHEBI:46858"/>
        <dbReference type="ChEBI" id="CHEBI:61978"/>
        <dbReference type="ChEBI" id="CHEBI:456216"/>
        <dbReference type="EC" id="2.7.10.1"/>
    </reaction>
</comment>
<keyword evidence="9" id="KW-1185">Reference proteome</keyword>
<comment type="similarity">
    <text evidence="2">Belongs to the TRAPP small subunits family. BET3 subfamily.</text>
</comment>
<reference evidence="8 9" key="1">
    <citation type="journal article" date="2008" name="Nature">
        <title>The genome of the choanoflagellate Monosiga brevicollis and the origin of metazoans.</title>
        <authorList>
            <consortium name="JGI Sequencing"/>
            <person name="King N."/>
            <person name="Westbrook M.J."/>
            <person name="Young S.L."/>
            <person name="Kuo A."/>
            <person name="Abedin M."/>
            <person name="Chapman J."/>
            <person name="Fairclough S."/>
            <person name="Hellsten U."/>
            <person name="Isogai Y."/>
            <person name="Letunic I."/>
            <person name="Marr M."/>
            <person name="Pincus D."/>
            <person name="Putnam N."/>
            <person name="Rokas A."/>
            <person name="Wright K.J."/>
            <person name="Zuzow R."/>
            <person name="Dirks W."/>
            <person name="Good M."/>
            <person name="Goodstein D."/>
            <person name="Lemons D."/>
            <person name="Li W."/>
            <person name="Lyons J.B."/>
            <person name="Morris A."/>
            <person name="Nichols S."/>
            <person name="Richter D.J."/>
            <person name="Salamov A."/>
            <person name="Bork P."/>
            <person name="Lim W.A."/>
            <person name="Manning G."/>
            <person name="Miller W.T."/>
            <person name="McGinnis W."/>
            <person name="Shapiro H."/>
            <person name="Tjian R."/>
            <person name="Grigoriev I.V."/>
            <person name="Rokhsar D."/>
        </authorList>
    </citation>
    <scope>NUCLEOTIDE SEQUENCE [LARGE SCALE GENOMIC DNA]</scope>
    <source>
        <strain evidence="9">MX1 / ATCC 50154</strain>
    </source>
</reference>
<dbReference type="InterPro" id="IPR011009">
    <property type="entry name" value="Kinase-like_dom_sf"/>
</dbReference>
<dbReference type="InterPro" id="IPR050122">
    <property type="entry name" value="RTK"/>
</dbReference>
<dbReference type="InParanoid" id="A9V7V7"/>
<evidence type="ECO:0008006" key="10">
    <source>
        <dbReference type="Google" id="ProtNLM"/>
    </source>
</evidence>
<evidence type="ECO:0000259" key="7">
    <source>
        <dbReference type="PROSITE" id="PS50011"/>
    </source>
</evidence>
<dbReference type="CDD" id="cd00192">
    <property type="entry name" value="PTKc"/>
    <property type="match status" value="1"/>
</dbReference>
<dbReference type="STRING" id="81824.A9V7V7"/>
<keyword evidence="5" id="KW-0812">Transmembrane</keyword>
<dbReference type="PROSITE" id="PS50011">
    <property type="entry name" value="PROTEIN_KINASE_DOM"/>
    <property type="match status" value="1"/>
</dbReference>
<feature type="transmembrane region" description="Helical" evidence="5">
    <location>
        <begin position="167"/>
        <end position="194"/>
    </location>
</feature>
<dbReference type="EMBL" id="CH991566">
    <property type="protein sequence ID" value="EDQ86443.1"/>
    <property type="molecule type" value="Genomic_DNA"/>
</dbReference>
<comment type="subcellular location">
    <subcellularLocation>
        <location evidence="1">Membrane</location>
        <topology evidence="1">Single-pass membrane protein</topology>
    </subcellularLocation>
</comment>
<protein>
    <recommendedName>
        <fullName evidence="10">Non-specific protein-tyrosine kinase</fullName>
    </recommendedName>
</protein>
<dbReference type="PANTHER" id="PTHR24416">
    <property type="entry name" value="TYROSINE-PROTEIN KINASE RECEPTOR"/>
    <property type="match status" value="1"/>
</dbReference>
<dbReference type="eggNOG" id="KOG1095">
    <property type="taxonomic scope" value="Eukaryota"/>
</dbReference>
<dbReference type="SUPFAM" id="SSF56112">
    <property type="entry name" value="Protein kinase-like (PK-like)"/>
    <property type="match status" value="1"/>
</dbReference>
<evidence type="ECO:0000313" key="8">
    <source>
        <dbReference type="EMBL" id="EDQ86443.1"/>
    </source>
</evidence>